<dbReference type="Pfam" id="PF00582">
    <property type="entry name" value="Usp"/>
    <property type="match status" value="1"/>
</dbReference>
<accession>A0ABP8JFF4</accession>
<dbReference type="PANTHER" id="PTHR46268:SF6">
    <property type="entry name" value="UNIVERSAL STRESS PROTEIN UP12"/>
    <property type="match status" value="1"/>
</dbReference>
<evidence type="ECO:0000313" key="3">
    <source>
        <dbReference type="EMBL" id="GAA4389979.1"/>
    </source>
</evidence>
<reference evidence="4" key="1">
    <citation type="journal article" date="2019" name="Int. J. Syst. Evol. Microbiol.">
        <title>The Global Catalogue of Microorganisms (GCM) 10K type strain sequencing project: providing services to taxonomists for standard genome sequencing and annotation.</title>
        <authorList>
            <consortium name="The Broad Institute Genomics Platform"/>
            <consortium name="The Broad Institute Genome Sequencing Center for Infectious Disease"/>
            <person name="Wu L."/>
            <person name="Ma J."/>
        </authorList>
    </citation>
    <scope>NUCLEOTIDE SEQUENCE [LARGE SCALE GENOMIC DNA]</scope>
    <source>
        <strain evidence="4">JCM 17924</strain>
    </source>
</reference>
<dbReference type="PANTHER" id="PTHR46268">
    <property type="entry name" value="STRESS RESPONSE PROTEIN NHAX"/>
    <property type="match status" value="1"/>
</dbReference>
<dbReference type="Gene3D" id="3.40.50.12370">
    <property type="match status" value="1"/>
</dbReference>
<dbReference type="PRINTS" id="PR01438">
    <property type="entry name" value="UNVRSLSTRESS"/>
</dbReference>
<dbReference type="Proteomes" id="UP001500454">
    <property type="component" value="Unassembled WGS sequence"/>
</dbReference>
<gene>
    <name evidence="3" type="ORF">GCM10023186_37720</name>
</gene>
<organism evidence="3 4">
    <name type="scientific">Hymenobacter koreensis</name>
    <dbReference type="NCBI Taxonomy" id="1084523"/>
    <lineage>
        <taxon>Bacteria</taxon>
        <taxon>Pseudomonadati</taxon>
        <taxon>Bacteroidota</taxon>
        <taxon>Cytophagia</taxon>
        <taxon>Cytophagales</taxon>
        <taxon>Hymenobacteraceae</taxon>
        <taxon>Hymenobacter</taxon>
    </lineage>
</organism>
<comment type="similarity">
    <text evidence="1">Belongs to the universal stress protein A family.</text>
</comment>
<dbReference type="InterPro" id="IPR006016">
    <property type="entry name" value="UspA"/>
</dbReference>
<dbReference type="InterPro" id="IPR006015">
    <property type="entry name" value="Universal_stress_UspA"/>
</dbReference>
<dbReference type="RefSeq" id="WP_345226846.1">
    <property type="nucleotide sequence ID" value="NZ_BAABHA010000015.1"/>
</dbReference>
<name>A0ABP8JFF4_9BACT</name>
<evidence type="ECO:0000313" key="4">
    <source>
        <dbReference type="Proteomes" id="UP001500454"/>
    </source>
</evidence>
<protein>
    <recommendedName>
        <fullName evidence="2">UspA domain-containing protein</fullName>
    </recommendedName>
</protein>
<comment type="caution">
    <text evidence="3">The sequence shown here is derived from an EMBL/GenBank/DDBJ whole genome shotgun (WGS) entry which is preliminary data.</text>
</comment>
<dbReference type="SUPFAM" id="SSF52402">
    <property type="entry name" value="Adenine nucleotide alpha hydrolases-like"/>
    <property type="match status" value="2"/>
</dbReference>
<sequence length="297" mass="33154">MKTILVPVDLTAAAEHTLVYANKLAVRLGAEIVLLYCHHDSDEPSPNFTDHQKRLQNLTERLRYVQLTRQDGRRIRYRYAVRNGCLHDHVQGVIDEYGAELVVMNLEHTDCGEESVNGNHAARIVRLASCPVLVVPPGNQPLPSRIVFLADFAHLESRTLPRLGELVRGLRAQLQLVHFYRDLKLGELVGIKRGMLQIKQVLAGVAIDSKLVLDDDPLEGIGEFCSNIQAQLLVFAPANASLLSRFFDVSYTKTHAYHTRIPVLVIRPQQQPDDAFCCQHCALQDTASETTPALASL</sequence>
<proteinExistence type="inferred from homology"/>
<dbReference type="CDD" id="cd00293">
    <property type="entry name" value="USP-like"/>
    <property type="match status" value="1"/>
</dbReference>
<evidence type="ECO:0000259" key="2">
    <source>
        <dbReference type="Pfam" id="PF00582"/>
    </source>
</evidence>
<keyword evidence="4" id="KW-1185">Reference proteome</keyword>
<dbReference type="EMBL" id="BAABHA010000015">
    <property type="protein sequence ID" value="GAA4389979.1"/>
    <property type="molecule type" value="Genomic_DNA"/>
</dbReference>
<evidence type="ECO:0000256" key="1">
    <source>
        <dbReference type="ARBA" id="ARBA00008791"/>
    </source>
</evidence>
<feature type="domain" description="UspA" evidence="2">
    <location>
        <begin position="1"/>
        <end position="136"/>
    </location>
</feature>